<accession>A0ABS5PP31</accession>
<dbReference type="PROSITE" id="PS51725">
    <property type="entry name" value="ABM"/>
    <property type="match status" value="1"/>
</dbReference>
<evidence type="ECO:0000313" key="2">
    <source>
        <dbReference type="EMBL" id="MBS7526144.1"/>
    </source>
</evidence>
<dbReference type="InterPro" id="IPR050744">
    <property type="entry name" value="AI-2_Isomerase_LsrG"/>
</dbReference>
<dbReference type="InterPro" id="IPR007138">
    <property type="entry name" value="ABM_dom"/>
</dbReference>
<dbReference type="PANTHER" id="PTHR33336">
    <property type="entry name" value="QUINOL MONOOXYGENASE YGIN-RELATED"/>
    <property type="match status" value="1"/>
</dbReference>
<evidence type="ECO:0000259" key="1">
    <source>
        <dbReference type="PROSITE" id="PS51725"/>
    </source>
</evidence>
<dbReference type="InterPro" id="IPR011008">
    <property type="entry name" value="Dimeric_a/b-barrel"/>
</dbReference>
<dbReference type="SUPFAM" id="SSF54909">
    <property type="entry name" value="Dimeric alpha+beta barrel"/>
    <property type="match status" value="1"/>
</dbReference>
<protein>
    <submittedName>
        <fullName evidence="2">Antibiotic biosynthesis monooxygenase</fullName>
    </submittedName>
</protein>
<feature type="domain" description="ABM" evidence="1">
    <location>
        <begin position="2"/>
        <end position="92"/>
    </location>
</feature>
<name>A0ABS5PP31_9FIRM</name>
<sequence>MIRVIAKQYVDERKMDAYLAVVKELIEKTRAMDKGCISYTLCQDIKKANIMTFIEEWESMEALNNHMQTEHFKTLGAKLSDFYEARTELNIYKEYI</sequence>
<dbReference type="RefSeq" id="WP_213235932.1">
    <property type="nucleotide sequence ID" value="NZ_JAHBCL010000008.1"/>
</dbReference>
<keyword evidence="2" id="KW-0560">Oxidoreductase</keyword>
<evidence type="ECO:0000313" key="3">
    <source>
        <dbReference type="Proteomes" id="UP000746471"/>
    </source>
</evidence>
<organism evidence="2 3">
    <name type="scientific">Fusibacter paucivorans</name>
    <dbReference type="NCBI Taxonomy" id="76009"/>
    <lineage>
        <taxon>Bacteria</taxon>
        <taxon>Bacillati</taxon>
        <taxon>Bacillota</taxon>
        <taxon>Clostridia</taxon>
        <taxon>Eubacteriales</taxon>
        <taxon>Eubacteriales Family XII. Incertae Sedis</taxon>
        <taxon>Fusibacter</taxon>
    </lineage>
</organism>
<dbReference type="Gene3D" id="3.30.70.100">
    <property type="match status" value="1"/>
</dbReference>
<keyword evidence="3" id="KW-1185">Reference proteome</keyword>
<dbReference type="EMBL" id="JAHBCL010000008">
    <property type="protein sequence ID" value="MBS7526144.1"/>
    <property type="molecule type" value="Genomic_DNA"/>
</dbReference>
<dbReference type="GO" id="GO:0004497">
    <property type="term" value="F:monooxygenase activity"/>
    <property type="evidence" value="ECO:0007669"/>
    <property type="project" value="UniProtKB-KW"/>
</dbReference>
<dbReference type="PANTHER" id="PTHR33336:SF15">
    <property type="entry name" value="ABM DOMAIN-CONTAINING PROTEIN"/>
    <property type="match status" value="1"/>
</dbReference>
<dbReference type="Proteomes" id="UP000746471">
    <property type="component" value="Unassembled WGS sequence"/>
</dbReference>
<dbReference type="Pfam" id="PF03992">
    <property type="entry name" value="ABM"/>
    <property type="match status" value="1"/>
</dbReference>
<gene>
    <name evidence="2" type="ORF">KHM83_05610</name>
</gene>
<proteinExistence type="predicted"/>
<keyword evidence="2" id="KW-0503">Monooxygenase</keyword>
<comment type="caution">
    <text evidence="2">The sequence shown here is derived from an EMBL/GenBank/DDBJ whole genome shotgun (WGS) entry which is preliminary data.</text>
</comment>
<reference evidence="2 3" key="1">
    <citation type="submission" date="2021-05" db="EMBL/GenBank/DDBJ databases">
        <title>Fusibacter ferrireducens sp. nov., an anaerobic, sulfur- and Fe-reducing bacterium isolated from the mangrove sediment.</title>
        <authorList>
            <person name="Qiu D."/>
        </authorList>
    </citation>
    <scope>NUCLEOTIDE SEQUENCE [LARGE SCALE GENOMIC DNA]</scope>
    <source>
        <strain evidence="2 3">DSM 12116</strain>
    </source>
</reference>